<keyword evidence="2" id="KW-1185">Reference proteome</keyword>
<dbReference type="AlphaFoldDB" id="A0A1V6SZL7"/>
<sequence length="76" mass="8107">MAATNTSNNVAITIQTLTIFVHREEEILLIQGVISAAITKSPISPTISDAMAPVWDSLEMTPGHPIASRVLSHANI</sequence>
<evidence type="ECO:0000313" key="1">
    <source>
        <dbReference type="EMBL" id="OQE19160.1"/>
    </source>
</evidence>
<comment type="caution">
    <text evidence="1">The sequence shown here is derived from an EMBL/GenBank/DDBJ whole genome shotgun (WGS) entry which is preliminary data.</text>
</comment>
<protein>
    <submittedName>
        <fullName evidence="1">Uncharacterized protein</fullName>
    </submittedName>
</protein>
<name>A0A1V6SZL7_9EURO</name>
<organism evidence="1 2">
    <name type="scientific">Penicillium steckii</name>
    <dbReference type="NCBI Taxonomy" id="303698"/>
    <lineage>
        <taxon>Eukaryota</taxon>
        <taxon>Fungi</taxon>
        <taxon>Dikarya</taxon>
        <taxon>Ascomycota</taxon>
        <taxon>Pezizomycotina</taxon>
        <taxon>Eurotiomycetes</taxon>
        <taxon>Eurotiomycetidae</taxon>
        <taxon>Eurotiales</taxon>
        <taxon>Aspergillaceae</taxon>
        <taxon>Penicillium</taxon>
    </lineage>
</organism>
<dbReference type="Proteomes" id="UP000191285">
    <property type="component" value="Unassembled WGS sequence"/>
</dbReference>
<evidence type="ECO:0000313" key="2">
    <source>
        <dbReference type="Proteomes" id="UP000191285"/>
    </source>
</evidence>
<reference evidence="2" key="1">
    <citation type="journal article" date="2017" name="Nat. Microbiol.">
        <title>Global analysis of biosynthetic gene clusters reveals vast potential of secondary metabolite production in Penicillium species.</title>
        <authorList>
            <person name="Nielsen J.C."/>
            <person name="Grijseels S."/>
            <person name="Prigent S."/>
            <person name="Ji B."/>
            <person name="Dainat J."/>
            <person name="Nielsen K.F."/>
            <person name="Frisvad J.C."/>
            <person name="Workman M."/>
            <person name="Nielsen J."/>
        </authorList>
    </citation>
    <scope>NUCLEOTIDE SEQUENCE [LARGE SCALE GENOMIC DNA]</scope>
    <source>
        <strain evidence="2">IBT 24891</strain>
    </source>
</reference>
<proteinExistence type="predicted"/>
<dbReference type="EMBL" id="MLKD01000016">
    <property type="protein sequence ID" value="OQE19160.1"/>
    <property type="molecule type" value="Genomic_DNA"/>
</dbReference>
<gene>
    <name evidence="1" type="ORF">PENSTE_c016G08457</name>
</gene>
<accession>A0A1V6SZL7</accession>